<accession>A3DKL9</accession>
<evidence type="ECO:0000256" key="4">
    <source>
        <dbReference type="ARBA" id="ARBA00022917"/>
    </source>
</evidence>
<dbReference type="Gene3D" id="1.10.730.10">
    <property type="entry name" value="Isoleucyl-tRNA Synthetase, Domain 1"/>
    <property type="match status" value="1"/>
</dbReference>
<organism evidence="10 11">
    <name type="scientific">Staphylothermus marinus (strain ATCC 43588 / DSM 3639 / JCM 9404 / F1)</name>
    <dbReference type="NCBI Taxonomy" id="399550"/>
    <lineage>
        <taxon>Archaea</taxon>
        <taxon>Thermoproteota</taxon>
        <taxon>Thermoprotei</taxon>
        <taxon>Desulfurococcales</taxon>
        <taxon>Desulfurococcaceae</taxon>
        <taxon>Staphylothermus</taxon>
    </lineage>
</organism>
<dbReference type="NCBIfam" id="TIGR00392">
    <property type="entry name" value="ileS"/>
    <property type="match status" value="1"/>
</dbReference>
<dbReference type="InterPro" id="IPR014729">
    <property type="entry name" value="Rossmann-like_a/b/a_fold"/>
</dbReference>
<sequence length="1058" mass="124426">MPIIGKLKGQYDPHKVEEWVKRFWDENQIYKLVKEKSDRSILRFNFIDGPPYPSGDVPHIGTAWNKTLKDIVLRYKRMRGYNVFDRPGYDCHGLPIEVKVEQKLGVKVKREIEEKIGVDKFVNECKKLVFNNIKSLTKWFKELGVFMDWENPYLTLRDEYIEAGWWLIKKAAEQGLLDREERVVYWCPRCSTTLAEYEVEYKVLTDPSIYVKFPVRSREKEYLLIWTTTPWTLPANTFVMAHPDITYVRVRVGEEVYILAKPRLEKVMSEAGIKEYEVLEEFPGKKLEGLEYDHPLIDIVPLQEKLSKYHRVVMAPEFVTTTEGTGLVHGAPGHGMEDFTVAKKIGIDFIASPIDDEGRFTNVAGKYAGKKVREANPEIIKDLKERGALLHASQITHKYPVCWRCKTPIVMRATKQWVLRVTKLKEKLINEAKKVNWIPDWALDRMMHMLENLQDWVISRQRYWGTPLPIWECPEGHRIVVGSINELEKHGGKKPKELHRPWIDEVEIKCPICGRPMKRVPDVMDVWFDSAISFYAANGHPEKLRLEDVILDFIVEGHDQIRGWFFSLLRAGVLGFQSKPYNTVLVHGFALDEHGREMHKSLGNYVGTDEAIERAGRDPLRFWVSQNTVWEDLRFSWRGIDEIRRDLGIAWNTFVFASTYMNLDKYDPLQHRIDDYKEFLRYEDKWLLSRINSIAKKITESLEKYYIHEAARELRKFIVEDVSHWYIRLIRPRVWVEENTPDKLAAYSVLYYVLEKWLRMMAPFTPFLAEKIYQEVFRKANPELPLSIHLLDWPSIDDEYIDEDLEKIMNVIREIYEAAAAARMKAGIKLRQPVKSLTVYTDRERIREVTRKYSGLLARLVNVRKVEAKQVAEIGKIVKYKVSPIYRVIGPLYRKLAKKVINYIMENQESIARDIIRKGEHTAYIEGQEIKLTKEQVLITPSYVEGYSVEEREWGSVAIDTRLSKEEIAEGLARDIIRRIQVMRKEINLPLDAKIETYIYAPRKHVELLKPYTEYIKNETRSEKLTYLDTPEQLEKIQGYRKEWEIQGEQYIIVIKQL</sequence>
<dbReference type="InterPro" id="IPR009008">
    <property type="entry name" value="Val/Leu/Ile-tRNA-synth_edit"/>
</dbReference>
<dbReference type="RefSeq" id="WP_011838370.1">
    <property type="nucleotide sequence ID" value="NC_009033.1"/>
</dbReference>
<keyword evidence="4 7" id="KW-0648">Protein biosynthesis</keyword>
<comment type="subunit">
    <text evidence="7">Monomer.</text>
</comment>
<comment type="function">
    <text evidence="7">Catalyzes the attachment of isoleucine to tRNA(Ile). As IleRS can inadvertently accommodate and process structurally similar amino acids such as valine, to avoid such errors it has two additional distinct tRNA(Ile)-dependent editing activities. One activity is designated as 'pretransfer' editing and involves the hydrolysis of activated Val-AMP. The other activity is designated 'posttransfer' editing and involves deacylation of mischarged Val-tRNA(Ile).</text>
</comment>
<keyword evidence="7" id="KW-0862">Zinc</keyword>
<dbReference type="HOGENOM" id="CLU_001493_1_1_2"/>
<dbReference type="eggNOG" id="arCOG00807">
    <property type="taxonomic scope" value="Archaea"/>
</dbReference>
<dbReference type="PANTHER" id="PTHR42780:SF1">
    <property type="entry name" value="ISOLEUCINE--TRNA LIGASE, CYTOPLASMIC"/>
    <property type="match status" value="1"/>
</dbReference>
<dbReference type="GO" id="GO:0002161">
    <property type="term" value="F:aminoacyl-tRNA deacylase activity"/>
    <property type="evidence" value="ECO:0007669"/>
    <property type="project" value="InterPro"/>
</dbReference>
<comment type="subcellular location">
    <subcellularLocation>
        <location evidence="7">Cytoplasm</location>
    </subcellularLocation>
</comment>
<dbReference type="GO" id="GO:0004822">
    <property type="term" value="F:isoleucine-tRNA ligase activity"/>
    <property type="evidence" value="ECO:0007669"/>
    <property type="project" value="UniProtKB-UniRule"/>
</dbReference>
<feature type="binding site" evidence="7">
    <location>
        <position position="600"/>
    </location>
    <ligand>
        <name>ATP</name>
        <dbReference type="ChEBI" id="CHEBI:30616"/>
    </ligand>
</feature>
<keyword evidence="7" id="KW-0963">Cytoplasm</keyword>
<dbReference type="SUPFAM" id="SSF52374">
    <property type="entry name" value="Nucleotidylyl transferase"/>
    <property type="match status" value="1"/>
</dbReference>
<dbReference type="PRINTS" id="PR00984">
    <property type="entry name" value="TRNASYNTHILE"/>
</dbReference>
<keyword evidence="7" id="KW-0479">Metal-binding</keyword>
<dbReference type="CDD" id="cd00818">
    <property type="entry name" value="IleRS_core"/>
    <property type="match status" value="1"/>
</dbReference>
<evidence type="ECO:0000256" key="2">
    <source>
        <dbReference type="ARBA" id="ARBA00022741"/>
    </source>
</evidence>
<evidence type="ECO:0000259" key="8">
    <source>
        <dbReference type="Pfam" id="PF00133"/>
    </source>
</evidence>
<dbReference type="EC" id="6.1.1.5" evidence="7"/>
<dbReference type="AlphaFoldDB" id="A3DKL9"/>
<name>A3DKL9_STAMF</name>
<comment type="cofactor">
    <cofactor evidence="7">
        <name>Zn(2+)</name>
        <dbReference type="ChEBI" id="CHEBI:29105"/>
    </cofactor>
</comment>
<dbReference type="InterPro" id="IPR002300">
    <property type="entry name" value="aa-tRNA-synth_Ia"/>
</dbReference>
<feature type="short sequence motif" description="'KMSKS' region" evidence="7">
    <location>
        <begin position="597"/>
        <end position="601"/>
    </location>
</feature>
<evidence type="ECO:0000256" key="7">
    <source>
        <dbReference type="HAMAP-Rule" id="MF_02003"/>
    </source>
</evidence>
<dbReference type="STRING" id="399550.Smar_0066"/>
<evidence type="ECO:0000256" key="5">
    <source>
        <dbReference type="ARBA" id="ARBA00023146"/>
    </source>
</evidence>
<dbReference type="GO" id="GO:0008270">
    <property type="term" value="F:zinc ion binding"/>
    <property type="evidence" value="ECO:0007669"/>
    <property type="project" value="UniProtKB-UniRule"/>
</dbReference>
<comment type="domain">
    <text evidence="7">IleRS has two distinct active sites: one for aminoacylation and one for editing. The misactivated valine is translocated from the active site to the editing site, which sterically excludes the correctly activated isoleucine. The single editing site contains two valyl binding pockets, one specific for each substrate (Val-AMP or Val-tRNA(Ile)).</text>
</comment>
<feature type="domain" description="Aminoacyl-tRNA synthetase class Ia" evidence="8">
    <location>
        <begin position="22"/>
        <end position="636"/>
    </location>
</feature>
<dbReference type="Gene3D" id="3.40.50.620">
    <property type="entry name" value="HUPs"/>
    <property type="match status" value="2"/>
</dbReference>
<keyword evidence="2 7" id="KW-0547">Nucleotide-binding</keyword>
<dbReference type="HAMAP" id="MF_02003">
    <property type="entry name" value="Ile_tRNA_synth_type2"/>
    <property type="match status" value="1"/>
</dbReference>
<dbReference type="OrthoDB" id="30823at2157"/>
<evidence type="ECO:0000256" key="6">
    <source>
        <dbReference type="ARBA" id="ARBA00048359"/>
    </source>
</evidence>
<dbReference type="InterPro" id="IPR009080">
    <property type="entry name" value="tRNAsynth_Ia_anticodon-bd"/>
</dbReference>
<reference evidence="11" key="1">
    <citation type="journal article" date="2009" name="BMC Genomics">
        <title>The complete genome sequence of Staphylothermus marinus reveals differences in sulfur metabolism among heterotrophic Crenarchaeota.</title>
        <authorList>
            <person name="Anderson I.J."/>
            <person name="Dharmarajan L."/>
            <person name="Rodriguez J."/>
            <person name="Hooper S."/>
            <person name="Porat I."/>
            <person name="Ulrich L.E."/>
            <person name="Elkins J.G."/>
            <person name="Mavromatis K."/>
            <person name="Sun H."/>
            <person name="Land M."/>
            <person name="Lapidus A."/>
            <person name="Lucas S."/>
            <person name="Barry K."/>
            <person name="Huber H."/>
            <person name="Zhulin I.B."/>
            <person name="Whitman W.B."/>
            <person name="Mukhopadhyay B."/>
            <person name="Woese C."/>
            <person name="Bristow J."/>
            <person name="Kyrpides N."/>
        </authorList>
    </citation>
    <scope>NUCLEOTIDE SEQUENCE [LARGE SCALE GENOMIC DNA]</scope>
    <source>
        <strain evidence="11">ATCC 43588 / DSM 3639 / JCM 9404 / F1</strain>
    </source>
</reference>
<dbReference type="GO" id="GO:0006428">
    <property type="term" value="P:isoleucyl-tRNA aminoacylation"/>
    <property type="evidence" value="ECO:0007669"/>
    <property type="project" value="UniProtKB-UniRule"/>
</dbReference>
<dbReference type="CDD" id="cd07961">
    <property type="entry name" value="Anticodon_Ia_Ile_ABEc"/>
    <property type="match status" value="1"/>
</dbReference>
<dbReference type="InterPro" id="IPR023586">
    <property type="entry name" value="Ile-tRNA-ligase_type2"/>
</dbReference>
<gene>
    <name evidence="7" type="primary">ileS</name>
    <name evidence="10" type="ordered locus">Smar_0066</name>
</gene>
<dbReference type="InterPro" id="IPR001412">
    <property type="entry name" value="aa-tRNA-synth_I_CS"/>
</dbReference>
<evidence type="ECO:0000256" key="1">
    <source>
        <dbReference type="ARBA" id="ARBA00022598"/>
    </source>
</evidence>
<dbReference type="EMBL" id="CP000575">
    <property type="protein sequence ID" value="ABN69179.1"/>
    <property type="molecule type" value="Genomic_DNA"/>
</dbReference>
<dbReference type="SUPFAM" id="SSF50677">
    <property type="entry name" value="ValRS/IleRS/LeuRS editing domain"/>
    <property type="match status" value="1"/>
</dbReference>
<dbReference type="Pfam" id="PF08264">
    <property type="entry name" value="Anticodon_1"/>
    <property type="match status" value="1"/>
</dbReference>
<evidence type="ECO:0000259" key="9">
    <source>
        <dbReference type="Pfam" id="PF08264"/>
    </source>
</evidence>
<dbReference type="InterPro" id="IPR033709">
    <property type="entry name" value="Anticodon_Ile_ABEc"/>
</dbReference>
<evidence type="ECO:0000313" key="11">
    <source>
        <dbReference type="Proteomes" id="UP000000254"/>
    </source>
</evidence>
<comment type="catalytic activity">
    <reaction evidence="6 7">
        <text>tRNA(Ile) + L-isoleucine + ATP = L-isoleucyl-tRNA(Ile) + AMP + diphosphate</text>
        <dbReference type="Rhea" id="RHEA:11060"/>
        <dbReference type="Rhea" id="RHEA-COMP:9666"/>
        <dbReference type="Rhea" id="RHEA-COMP:9695"/>
        <dbReference type="ChEBI" id="CHEBI:30616"/>
        <dbReference type="ChEBI" id="CHEBI:33019"/>
        <dbReference type="ChEBI" id="CHEBI:58045"/>
        <dbReference type="ChEBI" id="CHEBI:78442"/>
        <dbReference type="ChEBI" id="CHEBI:78528"/>
        <dbReference type="ChEBI" id="CHEBI:456215"/>
        <dbReference type="EC" id="6.1.1.5"/>
    </reaction>
</comment>
<dbReference type="GO" id="GO:0005524">
    <property type="term" value="F:ATP binding"/>
    <property type="evidence" value="ECO:0007669"/>
    <property type="project" value="UniProtKB-UniRule"/>
</dbReference>
<feature type="domain" description="Methionyl/Valyl/Leucyl/Isoleucyl-tRNA synthetase anticodon-binding" evidence="9">
    <location>
        <begin position="684"/>
        <end position="835"/>
    </location>
</feature>
<dbReference type="InterPro" id="IPR013155">
    <property type="entry name" value="M/V/L/I-tRNA-synth_anticd-bd"/>
</dbReference>
<keyword evidence="5 7" id="KW-0030">Aminoacyl-tRNA synthetase</keyword>
<comment type="similarity">
    <text evidence="7">Belongs to the class-I aminoacyl-tRNA synthetase family. IleS type 2 subfamily.</text>
</comment>
<proteinExistence type="inferred from homology"/>
<keyword evidence="11" id="KW-1185">Reference proteome</keyword>
<dbReference type="GO" id="GO:0005737">
    <property type="term" value="C:cytoplasm"/>
    <property type="evidence" value="ECO:0007669"/>
    <property type="project" value="UniProtKB-SubCell"/>
</dbReference>
<dbReference type="Pfam" id="PF19302">
    <property type="entry name" value="DUF5915"/>
    <property type="match status" value="1"/>
</dbReference>
<dbReference type="Pfam" id="PF00133">
    <property type="entry name" value="tRNA-synt_1"/>
    <property type="match status" value="1"/>
</dbReference>
<dbReference type="PANTHER" id="PTHR42780">
    <property type="entry name" value="SOLEUCYL-TRNA SYNTHETASE"/>
    <property type="match status" value="1"/>
</dbReference>
<evidence type="ECO:0000313" key="10">
    <source>
        <dbReference type="EMBL" id="ABN69179.1"/>
    </source>
</evidence>
<protein>
    <recommendedName>
        <fullName evidence="7">Isoleucine--tRNA ligase</fullName>
        <ecNumber evidence="7">6.1.1.5</ecNumber>
    </recommendedName>
    <alternativeName>
        <fullName evidence="7">Isoleucyl-tRNA synthetase</fullName>
        <shortName evidence="7">IleRS</shortName>
    </alternativeName>
</protein>
<comment type="caution">
    <text evidence="7">Lacks conserved residue(s) required for the propagation of feature annotation.</text>
</comment>
<dbReference type="PROSITE" id="PS00178">
    <property type="entry name" value="AA_TRNA_LIGASE_I"/>
    <property type="match status" value="1"/>
</dbReference>
<dbReference type="GeneID" id="4907434"/>
<dbReference type="Proteomes" id="UP000000254">
    <property type="component" value="Chromosome"/>
</dbReference>
<dbReference type="KEGG" id="smr:Smar_0066"/>
<reference evidence="10 11" key="2">
    <citation type="journal article" date="2009" name="Stand. Genomic Sci.">
        <title>Complete genome sequence of Staphylothermus marinus Stetter and Fiala 1986 type strain F1.</title>
        <authorList>
            <person name="Anderson I.J."/>
            <person name="Sun H."/>
            <person name="Lapidus A."/>
            <person name="Copeland A."/>
            <person name="Glavina Del Rio T."/>
            <person name="Tice H."/>
            <person name="Dalin E."/>
            <person name="Lucas S."/>
            <person name="Barry K."/>
            <person name="Land M."/>
            <person name="Richardson P."/>
            <person name="Huber H."/>
            <person name="Kyrpides N.C."/>
        </authorList>
    </citation>
    <scope>NUCLEOTIDE SEQUENCE [LARGE SCALE GENOMIC DNA]</scope>
    <source>
        <strain evidence="11">ATCC 43588 / DSM 3639 / JCM 9404 / F1</strain>
    </source>
</reference>
<keyword evidence="1 7" id="KW-0436">Ligase</keyword>
<evidence type="ECO:0000256" key="3">
    <source>
        <dbReference type="ARBA" id="ARBA00022840"/>
    </source>
</evidence>
<dbReference type="GO" id="GO:0000049">
    <property type="term" value="F:tRNA binding"/>
    <property type="evidence" value="ECO:0007669"/>
    <property type="project" value="InterPro"/>
</dbReference>
<keyword evidence="3 7" id="KW-0067">ATP-binding</keyword>
<dbReference type="InterPro" id="IPR002301">
    <property type="entry name" value="Ile-tRNA-ligase"/>
</dbReference>
<dbReference type="SUPFAM" id="SSF47323">
    <property type="entry name" value="Anticodon-binding domain of a subclass of class I aminoacyl-tRNA synthetases"/>
    <property type="match status" value="2"/>
</dbReference>